<name>A0AA49JZA3_9BACT</name>
<dbReference type="EMBL" id="CP130613">
    <property type="protein sequence ID" value="WKW15010.1"/>
    <property type="molecule type" value="Genomic_DNA"/>
</dbReference>
<protein>
    <recommendedName>
        <fullName evidence="5">DUF4382 domain-containing protein</fullName>
    </recommendedName>
</protein>
<sequence>MNIPLKFRRAARAAFAALLLASAGFALGCGPDPFAPRASTAVVRTIFTVWAISGSPTPYPTGYSVQNNVTVRLEPSGSFDLAFDITPAGKLRVLPVSAVVSPIGGARSIGVLVPGTPYEDIESAPRGRYATDSIIEVDVGESFVVQVPTQLCGFSQTPVIYGKFVADTIDVVGRRAFLLGRINPNCGFRSFADGIPRF</sequence>
<accession>A0AA49JZA3</accession>
<gene>
    <name evidence="2" type="ORF">Strain138_001375</name>
    <name evidence="3" type="ORF">Strain318_001375</name>
</gene>
<dbReference type="EMBL" id="CP130612">
    <property type="protein sequence ID" value="WKW12101.1"/>
    <property type="molecule type" value="Genomic_DNA"/>
</dbReference>
<keyword evidence="4" id="KW-1185">Reference proteome</keyword>
<evidence type="ECO:0000313" key="3">
    <source>
        <dbReference type="EMBL" id="WKW15010.1"/>
    </source>
</evidence>
<reference evidence="3" key="1">
    <citation type="submission" date="2023-07" db="EMBL/GenBank/DDBJ databases">
        <authorList>
            <person name="Haufschild T."/>
            <person name="Kallscheuer N."/>
            <person name="Hammer J."/>
            <person name="Kohn T."/>
            <person name="Kabuu M."/>
            <person name="Jogler M."/>
            <person name="Wohfarth N."/>
            <person name="Heuer A."/>
            <person name="Rohde M."/>
            <person name="van Teeseling M.C.F."/>
            <person name="Jogler C."/>
        </authorList>
    </citation>
    <scope>NUCLEOTIDE SEQUENCE</scope>
    <source>
        <strain evidence="2">Strain 138</strain>
        <strain evidence="3">Strain 318</strain>
    </source>
</reference>
<dbReference type="Proteomes" id="UP001229955">
    <property type="component" value="Chromosome"/>
</dbReference>
<dbReference type="AlphaFoldDB" id="A0AA49JZA3"/>
<dbReference type="PROSITE" id="PS51257">
    <property type="entry name" value="PROKAR_LIPOPROTEIN"/>
    <property type="match status" value="1"/>
</dbReference>
<keyword evidence="1" id="KW-0732">Signal</keyword>
<accession>A0AA49Q4R8</accession>
<organism evidence="3 4">
    <name type="scientific">Pseudogemmatithrix spongiicola</name>
    <dbReference type="NCBI Taxonomy" id="3062599"/>
    <lineage>
        <taxon>Bacteria</taxon>
        <taxon>Pseudomonadati</taxon>
        <taxon>Gemmatimonadota</taxon>
        <taxon>Gemmatimonadia</taxon>
        <taxon>Gemmatimonadales</taxon>
        <taxon>Gemmatimonadaceae</taxon>
        <taxon>Pseudogemmatithrix</taxon>
    </lineage>
</organism>
<dbReference type="RefSeq" id="WP_367887776.1">
    <property type="nucleotide sequence ID" value="NZ_CP130612.1"/>
</dbReference>
<evidence type="ECO:0000313" key="2">
    <source>
        <dbReference type="EMBL" id="WKW12101.1"/>
    </source>
</evidence>
<dbReference type="KEGG" id="pspc:Strain318_001375"/>
<feature type="chain" id="PRO_5041457245" description="DUF4382 domain-containing protein" evidence="1">
    <location>
        <begin position="29"/>
        <end position="198"/>
    </location>
</feature>
<evidence type="ECO:0008006" key="5">
    <source>
        <dbReference type="Google" id="ProtNLM"/>
    </source>
</evidence>
<evidence type="ECO:0000313" key="4">
    <source>
        <dbReference type="Proteomes" id="UP001229955"/>
    </source>
</evidence>
<proteinExistence type="predicted"/>
<feature type="signal peptide" evidence="1">
    <location>
        <begin position="1"/>
        <end position="28"/>
    </location>
</feature>
<evidence type="ECO:0000256" key="1">
    <source>
        <dbReference type="SAM" id="SignalP"/>
    </source>
</evidence>